<keyword evidence="1" id="KW-1133">Transmembrane helix</keyword>
<name>A0ABY3AZS6_PAEPP</name>
<organism evidence="2 3">
    <name type="scientific">Paenibacillus popilliae</name>
    <name type="common">Bacillus popilliae</name>
    <dbReference type="NCBI Taxonomy" id="78057"/>
    <lineage>
        <taxon>Bacteria</taxon>
        <taxon>Bacillati</taxon>
        <taxon>Bacillota</taxon>
        <taxon>Bacilli</taxon>
        <taxon>Bacillales</taxon>
        <taxon>Paenibacillaceae</taxon>
        <taxon>Paenibacillus</taxon>
    </lineage>
</organism>
<keyword evidence="3" id="KW-1185">Reference proteome</keyword>
<evidence type="ECO:0000313" key="3">
    <source>
        <dbReference type="Proteomes" id="UP000316208"/>
    </source>
</evidence>
<evidence type="ECO:0000256" key="1">
    <source>
        <dbReference type="SAM" id="Phobius"/>
    </source>
</evidence>
<reference evidence="2 3" key="1">
    <citation type="submission" date="2018-03" db="EMBL/GenBank/DDBJ databases">
        <title>Aerobic endospore-forming bacteria genome sequencing and assembly.</title>
        <authorList>
            <person name="Cavalcante D.A."/>
            <person name="Driks A."/>
            <person name="Putonti C."/>
            <person name="De-Souza M.T."/>
        </authorList>
    </citation>
    <scope>NUCLEOTIDE SEQUENCE [LARGE SCALE GENOMIC DNA]</scope>
    <source>
        <strain evidence="2 3">SDF0028</strain>
    </source>
</reference>
<dbReference type="InterPro" id="IPR017642">
    <property type="entry name" value="DNA_S_mod_DndB"/>
</dbReference>
<dbReference type="Pfam" id="PF14072">
    <property type="entry name" value="DndB"/>
    <property type="match status" value="1"/>
</dbReference>
<dbReference type="Proteomes" id="UP000316208">
    <property type="component" value="Unassembled WGS sequence"/>
</dbReference>
<proteinExistence type="predicted"/>
<keyword evidence="1" id="KW-0472">Membrane</keyword>
<evidence type="ECO:0008006" key="4">
    <source>
        <dbReference type="Google" id="ProtNLM"/>
    </source>
</evidence>
<keyword evidence="1" id="KW-0812">Transmembrane</keyword>
<comment type="caution">
    <text evidence="2">The sequence shown here is derived from an EMBL/GenBank/DDBJ whole genome shotgun (WGS) entry which is preliminary data.</text>
</comment>
<accession>A0ABY3AZS6</accession>
<dbReference type="EMBL" id="SADY01000001">
    <property type="protein sequence ID" value="TQR46745.1"/>
    <property type="molecule type" value="Genomic_DNA"/>
</dbReference>
<evidence type="ECO:0000313" key="2">
    <source>
        <dbReference type="EMBL" id="TQR46745.1"/>
    </source>
</evidence>
<feature type="transmembrane region" description="Helical" evidence="1">
    <location>
        <begin position="6"/>
        <end position="26"/>
    </location>
</feature>
<sequence length="461" mass="54138">MIYYFYFLGCVIQLYYIVLHSIHMRWNGMKKDRVMLQERIYEEMQRIAQSRKSMHRINENTLFFNIPVGTLQSIATGMMELEELSNIQLCQLCLSIYKETENMELSPFEYFTETELQIANKSKNEFVFNKNNLFLPLKIQNVIMVDLEHYITKIKLSYLVKMYHSQLILYDFETQRSAKFKRGSEGVVPVPDVNRRSVEEISRKMIDETYLSDMITLNVYSDEVEPVQYHAKNMELTINEGAVISILDGFHRLTGGVRAMEINPELDLELILSIRSYDTEKAKKYFGQINTINVVKPERLRELKQEKYSDIVVRDLQQKSDLKGKIASAAKVSKLAGQLTTFDILSYAIDNVFRPTTTLEARECSNYLIHFFTYLVGNFTEEFISNPDKYKNTYLNHPLMFVGYIQIAKNFLDENKRLNEIKKYVDAINFKDERLVAIFESPKGPNHKKNRDMMIDYFQKG</sequence>
<gene>
    <name evidence="2" type="ORF">C7Y44_03565</name>
</gene>
<protein>
    <recommendedName>
        <fullName evidence="4">DGQHR domain-containing protein</fullName>
    </recommendedName>
</protein>